<feature type="region of interest" description="Disordered" evidence="6">
    <location>
        <begin position="60"/>
        <end position="106"/>
    </location>
</feature>
<dbReference type="GO" id="GO:0005576">
    <property type="term" value="C:extracellular region"/>
    <property type="evidence" value="ECO:0007669"/>
    <property type="project" value="UniProtKB-SubCell"/>
</dbReference>
<dbReference type="AlphaFoldDB" id="A0AAV2IP66"/>
<accession>A0AAV2IP66</accession>
<evidence type="ECO:0000256" key="4">
    <source>
        <dbReference type="ARBA" id="ARBA00022815"/>
    </source>
</evidence>
<evidence type="ECO:0000313" key="7">
    <source>
        <dbReference type="EMBL" id="CAL1547913.1"/>
    </source>
</evidence>
<keyword evidence="8" id="KW-1185">Reference proteome</keyword>
<dbReference type="Pfam" id="PF02323">
    <property type="entry name" value="ELH"/>
    <property type="match status" value="1"/>
</dbReference>
<dbReference type="GO" id="GO:0007218">
    <property type="term" value="P:neuropeptide signaling pathway"/>
    <property type="evidence" value="ECO:0007669"/>
    <property type="project" value="UniProtKB-KW"/>
</dbReference>
<name>A0AAV2IP66_LYMST</name>
<gene>
    <name evidence="7" type="ORF">GSLYS_00021230001</name>
</gene>
<reference evidence="7 8" key="1">
    <citation type="submission" date="2024-04" db="EMBL/GenBank/DDBJ databases">
        <authorList>
            <consortium name="Genoscope - CEA"/>
            <person name="William W."/>
        </authorList>
    </citation>
    <scope>NUCLEOTIDE SEQUENCE [LARGE SCALE GENOMIC DNA]</scope>
</reference>
<proteinExistence type="inferred from homology"/>
<keyword evidence="3" id="KW-0964">Secreted</keyword>
<evidence type="ECO:0000256" key="6">
    <source>
        <dbReference type="SAM" id="MobiDB-lite"/>
    </source>
</evidence>
<evidence type="ECO:0000256" key="2">
    <source>
        <dbReference type="ARBA" id="ARBA00007604"/>
    </source>
</evidence>
<sequence length="245" mass="28077">MKMSGLLSKPDYGVVGIVFTVVFCCWCSSSTTHALSIAEPGRDRYDKRSPTGHGVEVVEVAQSGEDYGSNRPQPVYGDEDEEDSADVYVGSDESSSGEKTRLTAAKRRLRFNKRRLRDSKRRLRFHKRRVDSADESNDDGFDRKAREPRLRFHDVRKRSATAEEGSENAEIEESHLGNSRSRRSAGSAPSSANEVQHFKRRSITNDLRAIADSYLYDQHKLREQQEENLRRRFYELSLRPYPDNL</sequence>
<keyword evidence="5" id="KW-0527">Neuropeptide</keyword>
<evidence type="ECO:0000256" key="1">
    <source>
        <dbReference type="ARBA" id="ARBA00004613"/>
    </source>
</evidence>
<dbReference type="EMBL" id="CAXITT010001103">
    <property type="protein sequence ID" value="CAL1547913.1"/>
    <property type="molecule type" value="Genomic_DNA"/>
</dbReference>
<feature type="region of interest" description="Disordered" evidence="6">
    <location>
        <begin position="152"/>
        <end position="199"/>
    </location>
</feature>
<evidence type="ECO:0000313" key="8">
    <source>
        <dbReference type="Proteomes" id="UP001497497"/>
    </source>
</evidence>
<evidence type="ECO:0000256" key="5">
    <source>
        <dbReference type="ARBA" id="ARBA00023320"/>
    </source>
</evidence>
<protein>
    <submittedName>
        <fullName evidence="7">Uncharacterized protein</fullName>
    </submittedName>
</protein>
<dbReference type="GO" id="GO:0005179">
    <property type="term" value="F:hormone activity"/>
    <property type="evidence" value="ECO:0007669"/>
    <property type="project" value="InterPro"/>
</dbReference>
<comment type="subcellular location">
    <subcellularLocation>
        <location evidence="1">Secreted</location>
    </subcellularLocation>
</comment>
<evidence type="ECO:0000256" key="3">
    <source>
        <dbReference type="ARBA" id="ARBA00022525"/>
    </source>
</evidence>
<comment type="similarity">
    <text evidence="2">Belongs to the molluscan ELH family.</text>
</comment>
<keyword evidence="4" id="KW-0027">Amidation</keyword>
<organism evidence="7 8">
    <name type="scientific">Lymnaea stagnalis</name>
    <name type="common">Great pond snail</name>
    <name type="synonym">Helix stagnalis</name>
    <dbReference type="NCBI Taxonomy" id="6523"/>
    <lineage>
        <taxon>Eukaryota</taxon>
        <taxon>Metazoa</taxon>
        <taxon>Spiralia</taxon>
        <taxon>Lophotrochozoa</taxon>
        <taxon>Mollusca</taxon>
        <taxon>Gastropoda</taxon>
        <taxon>Heterobranchia</taxon>
        <taxon>Euthyneura</taxon>
        <taxon>Panpulmonata</taxon>
        <taxon>Hygrophila</taxon>
        <taxon>Lymnaeoidea</taxon>
        <taxon>Lymnaeidae</taxon>
        <taxon>Lymnaea</taxon>
    </lineage>
</organism>
<dbReference type="InterPro" id="IPR003424">
    <property type="entry name" value="ELH"/>
</dbReference>
<comment type="caution">
    <text evidence="7">The sequence shown here is derived from an EMBL/GenBank/DDBJ whole genome shotgun (WGS) entry which is preliminary data.</text>
</comment>
<dbReference type="Proteomes" id="UP001497497">
    <property type="component" value="Unassembled WGS sequence"/>
</dbReference>